<name>A7NKS9_ROSCS</name>
<feature type="region of interest" description="Disordered" evidence="5">
    <location>
        <begin position="165"/>
        <end position="210"/>
    </location>
</feature>
<dbReference type="Gene3D" id="3.30.559.10">
    <property type="entry name" value="Chloramphenicol acetyltransferase-like domain"/>
    <property type="match status" value="1"/>
</dbReference>
<dbReference type="InterPro" id="IPR011053">
    <property type="entry name" value="Single_hybrid_motif"/>
</dbReference>
<evidence type="ECO:0000256" key="5">
    <source>
        <dbReference type="SAM" id="MobiDB-lite"/>
    </source>
</evidence>
<evidence type="ECO:0000313" key="8">
    <source>
        <dbReference type="EMBL" id="ABU58099.1"/>
    </source>
</evidence>
<dbReference type="SUPFAM" id="SSF51230">
    <property type="entry name" value="Single hybrid motif"/>
    <property type="match status" value="1"/>
</dbReference>
<dbReference type="Gene3D" id="4.10.320.10">
    <property type="entry name" value="E3-binding domain"/>
    <property type="match status" value="1"/>
</dbReference>
<dbReference type="RefSeq" id="WP_012120523.1">
    <property type="nucleotide sequence ID" value="NC_009767.1"/>
</dbReference>
<dbReference type="eggNOG" id="COG0508">
    <property type="taxonomic scope" value="Bacteria"/>
</dbReference>
<dbReference type="Pfam" id="PF00198">
    <property type="entry name" value="2-oxoacid_dh"/>
    <property type="match status" value="1"/>
</dbReference>
<feature type="domain" description="Peripheral subunit-binding (PSBD)" evidence="7">
    <location>
        <begin position="122"/>
        <end position="159"/>
    </location>
</feature>
<sequence>MPDITMPKMGFDMQEGTIVRWLKKPGDEVRRGEPIAEIETDKVTIEIEAFESGTLTEIVVPEGQSAPVNAVIARLDGGNGAQPPAPAPIAEAPAPASVAEAPAPATPEPVVAAPAVEVGEVRASPLARRLAREHGVDLRQVRGSGPAGRIVKEDIEAYLTARGAAPAPAPTPMPKAPAPVPTPVPTAPAPAPAPAMAAPTPAVQPAPTPAAPVAPPTPALVGAPLAAVVPLSNMRKTIARRMLQSWQQFPHIFVSIEVDMGAALALRAQANAGRAKEEQFSVNDMVVKACAGALLAFPNLNASYSDEGIIRHPMVNIAIAVALESGLMAPVVTNCQDRSLGSIARETKRVVVLAREGKITPDLLQGGTFTVSNLGMYGITEFTSIITPPQAASLAVGTIRRVPAFKDDSDEVVAKHLMMLTLSADHRVTDGAEAAQFLNEVKRLLEQPLALLVG</sequence>
<proteinExistence type="inferred from homology"/>
<dbReference type="InterPro" id="IPR001078">
    <property type="entry name" value="2-oxoacid_DH_actylTfrase"/>
</dbReference>
<dbReference type="InterPro" id="IPR004167">
    <property type="entry name" value="PSBD"/>
</dbReference>
<keyword evidence="4 8" id="KW-0808">Transferase</keyword>
<feature type="domain" description="Lipoyl-binding" evidence="6">
    <location>
        <begin position="1"/>
        <end position="76"/>
    </location>
</feature>
<keyword evidence="9" id="KW-1185">Reference proteome</keyword>
<gene>
    <name evidence="8" type="ordered locus">Rcas_2011</name>
</gene>
<dbReference type="EC" id="2.3.1.-" evidence="4"/>
<evidence type="ECO:0000259" key="6">
    <source>
        <dbReference type="PROSITE" id="PS50968"/>
    </source>
</evidence>
<dbReference type="GO" id="GO:0045254">
    <property type="term" value="C:pyruvate dehydrogenase complex"/>
    <property type="evidence" value="ECO:0007669"/>
    <property type="project" value="InterPro"/>
</dbReference>
<dbReference type="SUPFAM" id="SSF52777">
    <property type="entry name" value="CoA-dependent acyltransferases"/>
    <property type="match status" value="1"/>
</dbReference>
<dbReference type="Pfam" id="PF02817">
    <property type="entry name" value="E3_binding"/>
    <property type="match status" value="1"/>
</dbReference>
<keyword evidence="4 8" id="KW-0012">Acyltransferase</keyword>
<protein>
    <recommendedName>
        <fullName evidence="4">Dihydrolipoamide acetyltransferase component of pyruvate dehydrogenase complex</fullName>
        <ecNumber evidence="4">2.3.1.-</ecNumber>
    </recommendedName>
</protein>
<dbReference type="AlphaFoldDB" id="A7NKS9"/>
<dbReference type="Proteomes" id="UP000000263">
    <property type="component" value="Chromosome"/>
</dbReference>
<dbReference type="PANTHER" id="PTHR23151:SF90">
    <property type="entry name" value="DIHYDROLIPOYLLYSINE-RESIDUE ACETYLTRANSFERASE COMPONENT OF PYRUVATE DEHYDROGENASE COMPLEX, MITOCHONDRIAL-RELATED"/>
    <property type="match status" value="1"/>
</dbReference>
<evidence type="ECO:0000313" key="9">
    <source>
        <dbReference type="Proteomes" id="UP000000263"/>
    </source>
</evidence>
<dbReference type="PANTHER" id="PTHR23151">
    <property type="entry name" value="DIHYDROLIPOAMIDE ACETYL/SUCCINYL-TRANSFERASE-RELATED"/>
    <property type="match status" value="1"/>
</dbReference>
<dbReference type="PROSITE" id="PS50968">
    <property type="entry name" value="BIOTINYL_LIPOYL"/>
    <property type="match status" value="1"/>
</dbReference>
<organism evidence="8 9">
    <name type="scientific">Roseiflexus castenholzii (strain DSM 13941 / HLO8)</name>
    <dbReference type="NCBI Taxonomy" id="383372"/>
    <lineage>
        <taxon>Bacteria</taxon>
        <taxon>Bacillati</taxon>
        <taxon>Chloroflexota</taxon>
        <taxon>Chloroflexia</taxon>
        <taxon>Chloroflexales</taxon>
        <taxon>Roseiflexineae</taxon>
        <taxon>Roseiflexaceae</taxon>
        <taxon>Roseiflexus</taxon>
    </lineage>
</organism>
<feature type="compositionally biased region" description="Pro residues" evidence="5">
    <location>
        <begin position="167"/>
        <end position="193"/>
    </location>
</feature>
<dbReference type="PROSITE" id="PS51826">
    <property type="entry name" value="PSBD"/>
    <property type="match status" value="1"/>
</dbReference>
<dbReference type="InterPro" id="IPR036625">
    <property type="entry name" value="E3-bd_dom_sf"/>
</dbReference>
<dbReference type="Pfam" id="PF00364">
    <property type="entry name" value="Biotin_lipoyl"/>
    <property type="match status" value="1"/>
</dbReference>
<dbReference type="STRING" id="383372.Rcas_2011"/>
<evidence type="ECO:0000256" key="2">
    <source>
        <dbReference type="ARBA" id="ARBA00007317"/>
    </source>
</evidence>
<dbReference type="InterPro" id="IPR023213">
    <property type="entry name" value="CAT-like_dom_sf"/>
</dbReference>
<evidence type="ECO:0000259" key="7">
    <source>
        <dbReference type="PROSITE" id="PS51826"/>
    </source>
</evidence>
<reference evidence="8 9" key="1">
    <citation type="submission" date="2007-08" db="EMBL/GenBank/DDBJ databases">
        <title>Complete sequence of Roseiflexus castenholzii DSM 13941.</title>
        <authorList>
            <consortium name="US DOE Joint Genome Institute"/>
            <person name="Copeland A."/>
            <person name="Lucas S."/>
            <person name="Lapidus A."/>
            <person name="Barry K."/>
            <person name="Glavina del Rio T."/>
            <person name="Dalin E."/>
            <person name="Tice H."/>
            <person name="Pitluck S."/>
            <person name="Thompson L.S."/>
            <person name="Brettin T."/>
            <person name="Bruce D."/>
            <person name="Detter J.C."/>
            <person name="Han C."/>
            <person name="Tapia R."/>
            <person name="Schmutz J."/>
            <person name="Larimer F."/>
            <person name="Land M."/>
            <person name="Hauser L."/>
            <person name="Kyrpides N."/>
            <person name="Mikhailova N."/>
            <person name="Bryant D.A."/>
            <person name="Hanada S."/>
            <person name="Tsukatani Y."/>
            <person name="Richardson P."/>
        </authorList>
    </citation>
    <scope>NUCLEOTIDE SEQUENCE [LARGE SCALE GENOMIC DNA]</scope>
    <source>
        <strain evidence="9">DSM 13941 / HLO8</strain>
    </source>
</reference>
<dbReference type="Gene3D" id="2.40.50.100">
    <property type="match status" value="1"/>
</dbReference>
<dbReference type="PROSITE" id="PS00189">
    <property type="entry name" value="LIPOYL"/>
    <property type="match status" value="1"/>
</dbReference>
<evidence type="ECO:0000256" key="1">
    <source>
        <dbReference type="ARBA" id="ARBA00001938"/>
    </source>
</evidence>
<dbReference type="CDD" id="cd06849">
    <property type="entry name" value="lipoyl_domain"/>
    <property type="match status" value="1"/>
</dbReference>
<dbReference type="EMBL" id="CP000804">
    <property type="protein sequence ID" value="ABU58099.1"/>
    <property type="molecule type" value="Genomic_DNA"/>
</dbReference>
<keyword evidence="3 4" id="KW-0450">Lipoyl</keyword>
<dbReference type="InterPro" id="IPR003016">
    <property type="entry name" value="2-oxoA_DH_lipoyl-BS"/>
</dbReference>
<dbReference type="GO" id="GO:0006086">
    <property type="term" value="P:pyruvate decarboxylation to acetyl-CoA"/>
    <property type="evidence" value="ECO:0007669"/>
    <property type="project" value="InterPro"/>
</dbReference>
<evidence type="ECO:0000256" key="4">
    <source>
        <dbReference type="RuleBase" id="RU003423"/>
    </source>
</evidence>
<dbReference type="KEGG" id="rca:Rcas_2011"/>
<evidence type="ECO:0000256" key="3">
    <source>
        <dbReference type="ARBA" id="ARBA00022823"/>
    </source>
</evidence>
<comment type="similarity">
    <text evidence="2 4">Belongs to the 2-oxoacid dehydrogenase family.</text>
</comment>
<accession>A7NKS9</accession>
<dbReference type="InterPro" id="IPR000089">
    <property type="entry name" value="Biotin_lipoyl"/>
</dbReference>
<dbReference type="InterPro" id="IPR045257">
    <property type="entry name" value="E2/Pdx1"/>
</dbReference>
<comment type="cofactor">
    <cofactor evidence="1 4">
        <name>(R)-lipoate</name>
        <dbReference type="ChEBI" id="CHEBI:83088"/>
    </cofactor>
</comment>
<dbReference type="OrthoDB" id="9805770at2"/>
<dbReference type="HOGENOM" id="CLU_016733_10_2_0"/>
<dbReference type="SUPFAM" id="SSF47005">
    <property type="entry name" value="Peripheral subunit-binding domain of 2-oxo acid dehydrogenase complex"/>
    <property type="match status" value="1"/>
</dbReference>
<dbReference type="GO" id="GO:0016746">
    <property type="term" value="F:acyltransferase activity"/>
    <property type="evidence" value="ECO:0007669"/>
    <property type="project" value="UniProtKB-KW"/>
</dbReference>